<evidence type="ECO:0000256" key="1">
    <source>
        <dbReference type="ARBA" id="ARBA00007274"/>
    </source>
</evidence>
<feature type="active site" description="Proton acceptor" evidence="2">
    <location>
        <position position="140"/>
    </location>
</feature>
<keyword evidence="6" id="KW-1185">Reference proteome</keyword>
<dbReference type="PANTHER" id="PTHR43300">
    <property type="entry name" value="ACETYLTRANSFERASE"/>
    <property type="match status" value="1"/>
</dbReference>
<dbReference type="Proteomes" id="UP000478417">
    <property type="component" value="Unassembled WGS sequence"/>
</dbReference>
<keyword evidence="5" id="KW-0808">Transferase</keyword>
<dbReference type="Pfam" id="PF14602">
    <property type="entry name" value="Hexapep_2"/>
    <property type="match status" value="1"/>
</dbReference>
<evidence type="ECO:0000259" key="4">
    <source>
        <dbReference type="Pfam" id="PF17836"/>
    </source>
</evidence>
<name>A0A6B2LYB3_9BACT</name>
<dbReference type="InterPro" id="IPR050179">
    <property type="entry name" value="Trans_hexapeptide_repeat"/>
</dbReference>
<dbReference type="NCBIfam" id="TIGR03570">
    <property type="entry name" value="NeuD_NnaD"/>
    <property type="match status" value="1"/>
</dbReference>
<comment type="similarity">
    <text evidence="1">Belongs to the transferase hexapeptide repeat family.</text>
</comment>
<evidence type="ECO:0000256" key="3">
    <source>
        <dbReference type="PIRSR" id="PIRSR620019-2"/>
    </source>
</evidence>
<reference evidence="5 6" key="1">
    <citation type="submission" date="2020-02" db="EMBL/GenBank/DDBJ databases">
        <title>Albibacoteraceae fam. nov., the first described family within the subdivision 4 Verrucomicrobia.</title>
        <authorList>
            <person name="Xi F."/>
        </authorList>
    </citation>
    <scope>NUCLEOTIDE SEQUENCE [LARGE SCALE GENOMIC DNA]</scope>
    <source>
        <strain evidence="5 6">CK1056</strain>
    </source>
</reference>
<feature type="binding site" evidence="3">
    <location>
        <position position="73"/>
    </location>
    <ligand>
        <name>substrate</name>
    </ligand>
</feature>
<dbReference type="InterPro" id="IPR011004">
    <property type="entry name" value="Trimer_LpxA-like_sf"/>
</dbReference>
<gene>
    <name evidence="5" type="ORF">G0Q06_04080</name>
</gene>
<accession>A0A6B2LYB3</accession>
<dbReference type="Gene3D" id="2.160.10.10">
    <property type="entry name" value="Hexapeptide repeat proteins"/>
    <property type="match status" value="1"/>
</dbReference>
<dbReference type="InterPro" id="IPR001451">
    <property type="entry name" value="Hexapep"/>
</dbReference>
<evidence type="ECO:0000256" key="2">
    <source>
        <dbReference type="PIRSR" id="PIRSR620019-1"/>
    </source>
</evidence>
<evidence type="ECO:0000313" key="5">
    <source>
        <dbReference type="EMBL" id="NDV61621.1"/>
    </source>
</evidence>
<dbReference type="SUPFAM" id="SSF51161">
    <property type="entry name" value="Trimeric LpxA-like enzymes"/>
    <property type="match status" value="1"/>
</dbReference>
<dbReference type="RefSeq" id="WP_163962716.1">
    <property type="nucleotide sequence ID" value="NZ_JAAGNX010000001.1"/>
</dbReference>
<proteinExistence type="inferred from homology"/>
<feature type="domain" description="PglD N-terminal" evidence="4">
    <location>
        <begin position="3"/>
        <end position="83"/>
    </location>
</feature>
<sequence>MKQLIIIGAGGFGREVLEWAKQSPAYRREWEIAGFLDDRADCLERFSGLELPLLGNTHDYEPRKDDVFLCAIGVPQLRMEMRKRFEAKGAVFTRLIHESCVVGSRVELGTGVILCPRVVLTCDISIGANTAMNVSTAMGHDASIGTDCQISSFCDITGYVKIGNEVFLGSRASIIPGKQVGDRSVIGAGSVVVADVPEKVTVFGNPARLLSRHD</sequence>
<dbReference type="CDD" id="cd03360">
    <property type="entry name" value="LbH_AT_putative"/>
    <property type="match status" value="1"/>
</dbReference>
<dbReference type="InterPro" id="IPR020019">
    <property type="entry name" value="AcTrfase_PglD-like"/>
</dbReference>
<dbReference type="Gene3D" id="3.40.50.20">
    <property type="match status" value="1"/>
</dbReference>
<dbReference type="AlphaFoldDB" id="A0A6B2LYB3"/>
<dbReference type="GO" id="GO:0016740">
    <property type="term" value="F:transferase activity"/>
    <property type="evidence" value="ECO:0007669"/>
    <property type="project" value="UniProtKB-KW"/>
</dbReference>
<feature type="site" description="Increases basicity of active site His" evidence="2">
    <location>
        <position position="141"/>
    </location>
</feature>
<comment type="caution">
    <text evidence="5">The sequence shown here is derived from an EMBL/GenBank/DDBJ whole genome shotgun (WGS) entry which is preliminary data.</text>
</comment>
<dbReference type="EMBL" id="JAAGNX010000001">
    <property type="protein sequence ID" value="NDV61621.1"/>
    <property type="molecule type" value="Genomic_DNA"/>
</dbReference>
<dbReference type="Pfam" id="PF17836">
    <property type="entry name" value="PglD_N"/>
    <property type="match status" value="1"/>
</dbReference>
<dbReference type="InterPro" id="IPR041561">
    <property type="entry name" value="PglD_N"/>
</dbReference>
<protein>
    <submittedName>
        <fullName evidence="5">Acetyltransferase</fullName>
    </submittedName>
</protein>
<organism evidence="5 6">
    <name type="scientific">Oceanipulchritudo coccoides</name>
    <dbReference type="NCBI Taxonomy" id="2706888"/>
    <lineage>
        <taxon>Bacteria</taxon>
        <taxon>Pseudomonadati</taxon>
        <taxon>Verrucomicrobiota</taxon>
        <taxon>Opitutia</taxon>
        <taxon>Puniceicoccales</taxon>
        <taxon>Oceanipulchritudinaceae</taxon>
        <taxon>Oceanipulchritudo</taxon>
    </lineage>
</organism>
<evidence type="ECO:0000313" key="6">
    <source>
        <dbReference type="Proteomes" id="UP000478417"/>
    </source>
</evidence>